<feature type="transmembrane region" description="Helical" evidence="2">
    <location>
        <begin position="104"/>
        <end position="123"/>
    </location>
</feature>
<keyword evidence="2" id="KW-0472">Membrane</keyword>
<keyword evidence="2" id="KW-0812">Transmembrane</keyword>
<feature type="transmembrane region" description="Helical" evidence="2">
    <location>
        <begin position="82"/>
        <end position="98"/>
    </location>
</feature>
<comment type="caution">
    <text evidence="3">The sequence shown here is derived from an EMBL/GenBank/DDBJ whole genome shotgun (WGS) entry which is preliminary data.</text>
</comment>
<feature type="transmembrane region" description="Helical" evidence="2">
    <location>
        <begin position="25"/>
        <end position="45"/>
    </location>
</feature>
<gene>
    <name evidence="3" type="ORF">HD593_011073</name>
</gene>
<proteinExistence type="predicted"/>
<dbReference type="AlphaFoldDB" id="A0A7X0P6M9"/>
<dbReference type="Proteomes" id="UP000565579">
    <property type="component" value="Unassembled WGS sequence"/>
</dbReference>
<evidence type="ECO:0000313" key="3">
    <source>
        <dbReference type="EMBL" id="MBB6556278.1"/>
    </source>
</evidence>
<dbReference type="InterPro" id="IPR046096">
    <property type="entry name" value="DUF6114"/>
</dbReference>
<evidence type="ECO:0000256" key="2">
    <source>
        <dbReference type="SAM" id="Phobius"/>
    </source>
</evidence>
<sequence length="183" mass="19813">MLLSREARQGARRQTVRSWRRSRPFWGGLFIVAAGAELLCIPLALDALPVAIRFGAVGVSYLIALIMIMAGVLVWLQPAQRVFLGLVVVVLSMASFVYSNLGGFLVGMILGLLGGMLAVAWTPDSRPDNRFDRVSVRGAFVAVRKLGERGRAAIAARRRAAIDTSPADARQGHVSPGRREHVP</sequence>
<organism evidence="3 4">
    <name type="scientific">Nonomuraea rubra</name>
    <dbReference type="NCBI Taxonomy" id="46180"/>
    <lineage>
        <taxon>Bacteria</taxon>
        <taxon>Bacillati</taxon>
        <taxon>Actinomycetota</taxon>
        <taxon>Actinomycetes</taxon>
        <taxon>Streptosporangiales</taxon>
        <taxon>Streptosporangiaceae</taxon>
        <taxon>Nonomuraea</taxon>
    </lineage>
</organism>
<feature type="region of interest" description="Disordered" evidence="1">
    <location>
        <begin position="162"/>
        <end position="183"/>
    </location>
</feature>
<keyword evidence="4" id="KW-1185">Reference proteome</keyword>
<dbReference type="Pfam" id="PF19609">
    <property type="entry name" value="DUF6114"/>
    <property type="match status" value="1"/>
</dbReference>
<accession>A0A7X0P6M9</accession>
<keyword evidence="2" id="KW-1133">Transmembrane helix</keyword>
<evidence type="ECO:0000256" key="1">
    <source>
        <dbReference type="SAM" id="MobiDB-lite"/>
    </source>
</evidence>
<name>A0A7X0P6M9_9ACTN</name>
<dbReference type="EMBL" id="JACHMI010000001">
    <property type="protein sequence ID" value="MBB6556278.1"/>
    <property type="molecule type" value="Genomic_DNA"/>
</dbReference>
<dbReference type="RefSeq" id="WP_185110749.1">
    <property type="nucleotide sequence ID" value="NZ_JACHMI010000001.1"/>
</dbReference>
<evidence type="ECO:0000313" key="4">
    <source>
        <dbReference type="Proteomes" id="UP000565579"/>
    </source>
</evidence>
<reference evidence="3 4" key="1">
    <citation type="submission" date="2020-08" db="EMBL/GenBank/DDBJ databases">
        <title>Sequencing the genomes of 1000 actinobacteria strains.</title>
        <authorList>
            <person name="Klenk H.-P."/>
        </authorList>
    </citation>
    <scope>NUCLEOTIDE SEQUENCE [LARGE SCALE GENOMIC DNA]</scope>
    <source>
        <strain evidence="3 4">DSM 43768</strain>
    </source>
</reference>
<feature type="transmembrane region" description="Helical" evidence="2">
    <location>
        <begin position="51"/>
        <end position="75"/>
    </location>
</feature>
<protein>
    <submittedName>
        <fullName evidence="3">Putative membrane protein</fullName>
    </submittedName>
</protein>